<evidence type="ECO:0000256" key="3">
    <source>
        <dbReference type="ARBA" id="ARBA00022490"/>
    </source>
</evidence>
<evidence type="ECO:0000256" key="4">
    <source>
        <dbReference type="ARBA" id="ARBA00023069"/>
    </source>
</evidence>
<dbReference type="Pfam" id="PF22544">
    <property type="entry name" value="HYDIN_VesB_CFA65-like_Ig"/>
    <property type="match status" value="1"/>
</dbReference>
<dbReference type="PANTHER" id="PTHR23053">
    <property type="entry name" value="DLEC1 DELETED IN LUNG AND ESOPHAGEAL CANCER 1"/>
    <property type="match status" value="1"/>
</dbReference>
<dbReference type="InterPro" id="IPR053879">
    <property type="entry name" value="HYDIN_VesB_CFA65-like_Ig"/>
</dbReference>
<dbReference type="InterPro" id="IPR033305">
    <property type="entry name" value="Hydin-like"/>
</dbReference>
<comment type="caution">
    <text evidence="7">The sequence shown here is derived from an EMBL/GenBank/DDBJ whole genome shotgun (WGS) entry which is preliminary data.</text>
</comment>
<dbReference type="AlphaFoldDB" id="A0AAW1SC82"/>
<dbReference type="Gene3D" id="2.60.40.10">
    <property type="entry name" value="Immunoglobulins"/>
    <property type="match status" value="2"/>
</dbReference>
<keyword evidence="4" id="KW-0969">Cilium</keyword>
<protein>
    <recommendedName>
        <fullName evidence="6">HYDIN/VesB/CFA65-like Ig-like domain-containing protein</fullName>
    </recommendedName>
</protein>
<evidence type="ECO:0000256" key="1">
    <source>
        <dbReference type="ARBA" id="ARBA00004138"/>
    </source>
</evidence>
<accession>A0AAW1SC82</accession>
<evidence type="ECO:0000256" key="5">
    <source>
        <dbReference type="ARBA" id="ARBA00023273"/>
    </source>
</evidence>
<dbReference type="EMBL" id="JALJOU010000006">
    <property type="protein sequence ID" value="KAK9843426.1"/>
    <property type="molecule type" value="Genomic_DNA"/>
</dbReference>
<feature type="domain" description="HYDIN/VesB/CFA65-like Ig-like" evidence="6">
    <location>
        <begin position="162"/>
        <end position="232"/>
    </location>
</feature>
<dbReference type="Proteomes" id="UP001445335">
    <property type="component" value="Unassembled WGS sequence"/>
</dbReference>
<evidence type="ECO:0000256" key="2">
    <source>
        <dbReference type="ARBA" id="ARBA00004496"/>
    </source>
</evidence>
<sequence>MPALPSTQGAAGRKHAYRKYFKDVDASEPKVACSIPEDEPIFQPSPPEIHFQGYAPFQTCEAQLCLRNNDKVPRRVSVVAPKQLPIAVQPLGAGGAAQGAPGGAAPGDGVPAGSHKVAPGMKAAFTVSFCPEDDRDFACGLVVVTEREAFEVPVRGTGPRGVLDFPDDIAFPATPAHAAASQTFLVTNVGAARATFELQARPPFAVRPAAGELALGEVVRCCVDFRPATAGARDTPDLDTVPRDG</sequence>
<keyword evidence="3" id="KW-0963">Cytoplasm</keyword>
<dbReference type="PANTHER" id="PTHR23053:SF0">
    <property type="entry name" value="HYDROCEPHALUS-INDUCING PROTEIN HOMOLOG"/>
    <property type="match status" value="1"/>
</dbReference>
<keyword evidence="8" id="KW-1185">Reference proteome</keyword>
<dbReference type="GO" id="GO:1904158">
    <property type="term" value="P:axonemal central apparatus assembly"/>
    <property type="evidence" value="ECO:0007669"/>
    <property type="project" value="TreeGrafter"/>
</dbReference>
<organism evidence="7 8">
    <name type="scientific">Elliptochloris bilobata</name>
    <dbReference type="NCBI Taxonomy" id="381761"/>
    <lineage>
        <taxon>Eukaryota</taxon>
        <taxon>Viridiplantae</taxon>
        <taxon>Chlorophyta</taxon>
        <taxon>core chlorophytes</taxon>
        <taxon>Trebouxiophyceae</taxon>
        <taxon>Trebouxiophyceae incertae sedis</taxon>
        <taxon>Elliptochloris clade</taxon>
        <taxon>Elliptochloris</taxon>
    </lineage>
</organism>
<comment type="subcellular location">
    <subcellularLocation>
        <location evidence="1">Cell projection</location>
        <location evidence="1">Cilium</location>
    </subcellularLocation>
    <subcellularLocation>
        <location evidence="2">Cytoplasm</location>
    </subcellularLocation>
</comment>
<dbReference type="GO" id="GO:0003341">
    <property type="term" value="P:cilium movement"/>
    <property type="evidence" value="ECO:0007669"/>
    <property type="project" value="TreeGrafter"/>
</dbReference>
<evidence type="ECO:0000313" key="8">
    <source>
        <dbReference type="Proteomes" id="UP001445335"/>
    </source>
</evidence>
<reference evidence="7 8" key="1">
    <citation type="journal article" date="2024" name="Nat. Commun.">
        <title>Phylogenomics reveals the evolutionary origins of lichenization in chlorophyte algae.</title>
        <authorList>
            <person name="Puginier C."/>
            <person name="Libourel C."/>
            <person name="Otte J."/>
            <person name="Skaloud P."/>
            <person name="Haon M."/>
            <person name="Grisel S."/>
            <person name="Petersen M."/>
            <person name="Berrin J.G."/>
            <person name="Delaux P.M."/>
            <person name="Dal Grande F."/>
            <person name="Keller J."/>
        </authorList>
    </citation>
    <scope>NUCLEOTIDE SEQUENCE [LARGE SCALE GENOMIC DNA]</scope>
    <source>
        <strain evidence="7 8">SAG 245.80</strain>
    </source>
</reference>
<evidence type="ECO:0000259" key="6">
    <source>
        <dbReference type="Pfam" id="PF22544"/>
    </source>
</evidence>
<dbReference type="GO" id="GO:0005930">
    <property type="term" value="C:axoneme"/>
    <property type="evidence" value="ECO:0007669"/>
    <property type="project" value="TreeGrafter"/>
</dbReference>
<proteinExistence type="predicted"/>
<name>A0AAW1SC82_9CHLO</name>
<dbReference type="InterPro" id="IPR013783">
    <property type="entry name" value="Ig-like_fold"/>
</dbReference>
<evidence type="ECO:0000313" key="7">
    <source>
        <dbReference type="EMBL" id="KAK9843426.1"/>
    </source>
</evidence>
<gene>
    <name evidence="7" type="ORF">WJX81_001950</name>
</gene>
<keyword evidence="5" id="KW-0966">Cell projection</keyword>